<proteinExistence type="predicted"/>
<keyword evidence="1" id="KW-0812">Transmembrane</keyword>
<dbReference type="RefSeq" id="WP_166279033.1">
    <property type="nucleotide sequence ID" value="NZ_JTHE03000009.1"/>
</dbReference>
<organism evidence="2 3">
    <name type="scientific">Lyngbya confervoides BDU141951</name>
    <dbReference type="NCBI Taxonomy" id="1574623"/>
    <lineage>
        <taxon>Bacteria</taxon>
        <taxon>Bacillati</taxon>
        <taxon>Cyanobacteriota</taxon>
        <taxon>Cyanophyceae</taxon>
        <taxon>Oscillatoriophycideae</taxon>
        <taxon>Oscillatoriales</taxon>
        <taxon>Microcoleaceae</taxon>
        <taxon>Lyngbya</taxon>
    </lineage>
</organism>
<gene>
    <name evidence="2" type="ORF">QQ91_0001385</name>
</gene>
<dbReference type="AlphaFoldDB" id="A0ABD4SYQ4"/>
<protein>
    <submittedName>
        <fullName evidence="2">Uncharacterized protein</fullName>
    </submittedName>
</protein>
<keyword evidence="3" id="KW-1185">Reference proteome</keyword>
<accession>A0ABD4SYQ4</accession>
<comment type="caution">
    <text evidence="2">The sequence shown here is derived from an EMBL/GenBank/DDBJ whole genome shotgun (WGS) entry which is preliminary data.</text>
</comment>
<evidence type="ECO:0000256" key="1">
    <source>
        <dbReference type="SAM" id="Phobius"/>
    </source>
</evidence>
<reference evidence="2 3" key="1">
    <citation type="journal article" date="2015" name="Genome Announc.">
        <title>Draft Genome Sequence of Filamentous Marine Cyanobacterium Lyngbya confervoides Strain BDU141951.</title>
        <authorList>
            <person name="Chandrababunaidu M.M."/>
            <person name="Sen D."/>
            <person name="Tripathy S."/>
        </authorList>
    </citation>
    <scope>NUCLEOTIDE SEQUENCE [LARGE SCALE GENOMIC DNA]</scope>
    <source>
        <strain evidence="2 3">BDU141951</strain>
    </source>
</reference>
<feature type="transmembrane region" description="Helical" evidence="1">
    <location>
        <begin position="97"/>
        <end position="122"/>
    </location>
</feature>
<sequence>MEFQPAPPRLRRQIAERYLAQMPEDIRGSLTVAQLRAVRILLEKSISPPKPQPKIVDLRFQVDLFLARYYLVIMVGPERRRFQRPETGSPASRMGNVIAALMLLLGLNLMVSAGILLALYLLKSTLGLDFFPGHLGQQ</sequence>
<evidence type="ECO:0000313" key="3">
    <source>
        <dbReference type="Proteomes" id="UP000031561"/>
    </source>
</evidence>
<evidence type="ECO:0000313" key="2">
    <source>
        <dbReference type="EMBL" id="MCM1981483.1"/>
    </source>
</evidence>
<keyword evidence="1" id="KW-1133">Transmembrane helix</keyword>
<keyword evidence="1" id="KW-0472">Membrane</keyword>
<dbReference type="Proteomes" id="UP000031561">
    <property type="component" value="Unassembled WGS sequence"/>
</dbReference>
<name>A0ABD4SYQ4_9CYAN</name>
<dbReference type="EMBL" id="JTHE03000009">
    <property type="protein sequence ID" value="MCM1981483.1"/>
    <property type="molecule type" value="Genomic_DNA"/>
</dbReference>